<evidence type="ECO:0000313" key="1">
    <source>
        <dbReference type="EMBL" id="SMD42212.1"/>
    </source>
</evidence>
<name>A0A1W2H0Q1_9BACT</name>
<evidence type="ECO:0000313" key="2">
    <source>
        <dbReference type="Proteomes" id="UP000192333"/>
    </source>
</evidence>
<dbReference type="InterPro" id="IPR045534">
    <property type="entry name" value="DUF6428"/>
</dbReference>
<gene>
    <name evidence="1" type="ORF">SAMN00777080_0752</name>
</gene>
<dbReference type="Proteomes" id="UP000192333">
    <property type="component" value="Chromosome I"/>
</dbReference>
<sequence>MEPSWYFVLGTWYKKKIKMKTTEFTKILQENPEKGLFFEYQTGQYVRTDYHITEIKNVNFDTVDCGGIRNQWSEVHVQLWENEIPEPDHAVDTSKAMKIFDVVNRVRQTYPDSIIKFEYGNSIFPTAVLPVHQIKDTGNALIVQLVADQTTCKAKDRATTPEEKAAACCGPVSEKPKIRVSLASLQAAESCEPGSGCC</sequence>
<protein>
    <submittedName>
        <fullName evidence="1">Uncharacterized protein</fullName>
    </submittedName>
</protein>
<dbReference type="AlphaFoldDB" id="A0A1W2H0Q1"/>
<organism evidence="1 2">
    <name type="scientific">Aquiflexum balticum DSM 16537</name>
    <dbReference type="NCBI Taxonomy" id="758820"/>
    <lineage>
        <taxon>Bacteria</taxon>
        <taxon>Pseudomonadati</taxon>
        <taxon>Bacteroidota</taxon>
        <taxon>Cytophagia</taxon>
        <taxon>Cytophagales</taxon>
        <taxon>Cyclobacteriaceae</taxon>
        <taxon>Aquiflexum</taxon>
    </lineage>
</organism>
<reference evidence="2" key="1">
    <citation type="submission" date="2017-04" db="EMBL/GenBank/DDBJ databases">
        <authorList>
            <person name="Varghese N."/>
            <person name="Submissions S."/>
        </authorList>
    </citation>
    <scope>NUCLEOTIDE SEQUENCE [LARGE SCALE GENOMIC DNA]</scope>
    <source>
        <strain evidence="2">DSM 16537</strain>
    </source>
</reference>
<accession>A0A1W2H0Q1</accession>
<proteinExistence type="predicted"/>
<dbReference type="Pfam" id="PF20001">
    <property type="entry name" value="DUF6428"/>
    <property type="match status" value="1"/>
</dbReference>
<keyword evidence="2" id="KW-1185">Reference proteome</keyword>
<dbReference type="EMBL" id="LT838813">
    <property type="protein sequence ID" value="SMD42212.1"/>
    <property type="molecule type" value="Genomic_DNA"/>
</dbReference>
<dbReference type="STRING" id="758820.SAMN00777080_0752"/>